<dbReference type="PROSITE" id="PS50853">
    <property type="entry name" value="FN3"/>
    <property type="match status" value="1"/>
</dbReference>
<dbReference type="InterPro" id="IPR013098">
    <property type="entry name" value="Ig_I-set"/>
</dbReference>
<dbReference type="PANTHER" id="PTHR44170">
    <property type="entry name" value="PROTEIN SIDEKICK"/>
    <property type="match status" value="1"/>
</dbReference>
<evidence type="ECO:0000256" key="2">
    <source>
        <dbReference type="ARBA" id="ARBA00022525"/>
    </source>
</evidence>
<dbReference type="GO" id="GO:0030154">
    <property type="term" value="P:cell differentiation"/>
    <property type="evidence" value="ECO:0007669"/>
    <property type="project" value="UniProtKB-ARBA"/>
</dbReference>
<feature type="domain" description="Ig-like" evidence="11">
    <location>
        <begin position="292"/>
        <end position="384"/>
    </location>
</feature>
<dbReference type="Gene3D" id="2.60.40.10">
    <property type="entry name" value="Immunoglobulins"/>
    <property type="match status" value="6"/>
</dbReference>
<gene>
    <name evidence="13" type="ORF">APLA_LOCUS5945</name>
</gene>
<dbReference type="PROSITE" id="PS50835">
    <property type="entry name" value="IG_LIKE"/>
    <property type="match status" value="4"/>
</dbReference>
<feature type="domain" description="Ig-like" evidence="11">
    <location>
        <begin position="1"/>
        <end position="86"/>
    </location>
</feature>
<name>A0A8S0ZTX5_ARCPL</name>
<feature type="domain" description="Ig-like" evidence="11">
    <location>
        <begin position="204"/>
        <end position="290"/>
    </location>
</feature>
<feature type="domain" description="Fibronectin type-III" evidence="12">
    <location>
        <begin position="586"/>
        <end position="679"/>
    </location>
</feature>
<dbReference type="EMBL" id="CADEBC010000485">
    <property type="protein sequence ID" value="CAB3235133.1"/>
    <property type="molecule type" value="Genomic_DNA"/>
</dbReference>
<dbReference type="OrthoDB" id="438268at2759"/>
<dbReference type="CDD" id="cd00096">
    <property type="entry name" value="Ig"/>
    <property type="match status" value="1"/>
</dbReference>
<evidence type="ECO:0000256" key="3">
    <source>
        <dbReference type="ARBA" id="ARBA00022737"/>
    </source>
</evidence>
<dbReference type="GO" id="GO:0009653">
    <property type="term" value="P:anatomical structure morphogenesis"/>
    <property type="evidence" value="ECO:0007669"/>
    <property type="project" value="UniProtKB-ARBA"/>
</dbReference>
<feature type="region of interest" description="Disordered" evidence="9">
    <location>
        <begin position="913"/>
        <end position="952"/>
    </location>
</feature>
<dbReference type="AlphaFoldDB" id="A0A8S0ZTX5"/>
<feature type="compositionally biased region" description="Polar residues" evidence="9">
    <location>
        <begin position="997"/>
        <end position="1042"/>
    </location>
</feature>
<evidence type="ECO:0000256" key="7">
    <source>
        <dbReference type="ARBA" id="ARBA00061228"/>
    </source>
</evidence>
<feature type="region of interest" description="Disordered" evidence="9">
    <location>
        <begin position="993"/>
        <end position="1042"/>
    </location>
</feature>
<dbReference type="SUPFAM" id="SSF49265">
    <property type="entry name" value="Fibronectin type III"/>
    <property type="match status" value="2"/>
</dbReference>
<dbReference type="Pfam" id="PF07679">
    <property type="entry name" value="I-set"/>
    <property type="match status" value="1"/>
</dbReference>
<dbReference type="FunFam" id="2.60.40.10:FF:000032">
    <property type="entry name" value="palladin isoform X1"/>
    <property type="match status" value="1"/>
</dbReference>
<dbReference type="InterPro" id="IPR003598">
    <property type="entry name" value="Ig_sub2"/>
</dbReference>
<evidence type="ECO:0000256" key="8">
    <source>
        <dbReference type="ARBA" id="ARBA00068688"/>
    </source>
</evidence>
<evidence type="ECO:0000256" key="1">
    <source>
        <dbReference type="ARBA" id="ARBA00004613"/>
    </source>
</evidence>
<evidence type="ECO:0000256" key="10">
    <source>
        <dbReference type="SAM" id="Phobius"/>
    </source>
</evidence>
<evidence type="ECO:0000259" key="12">
    <source>
        <dbReference type="PROSITE" id="PS50853"/>
    </source>
</evidence>
<comment type="similarity">
    <text evidence="7">Belongs to the hemolin family.</text>
</comment>
<keyword evidence="3" id="KW-0677">Repeat</keyword>
<keyword evidence="14" id="KW-1185">Reference proteome</keyword>
<dbReference type="SMART" id="SM00408">
    <property type="entry name" value="IGc2"/>
    <property type="match status" value="3"/>
</dbReference>
<dbReference type="InterPro" id="IPR013783">
    <property type="entry name" value="Ig-like_fold"/>
</dbReference>
<dbReference type="InterPro" id="IPR003599">
    <property type="entry name" value="Ig_sub"/>
</dbReference>
<dbReference type="InterPro" id="IPR036179">
    <property type="entry name" value="Ig-like_dom_sf"/>
</dbReference>
<evidence type="ECO:0000256" key="6">
    <source>
        <dbReference type="ARBA" id="ARBA00023319"/>
    </source>
</evidence>
<keyword evidence="5" id="KW-0325">Glycoprotein</keyword>
<dbReference type="Proteomes" id="UP000494106">
    <property type="component" value="Unassembled WGS sequence"/>
</dbReference>
<feature type="region of interest" description="Disordered" evidence="9">
    <location>
        <begin position="28"/>
        <end position="47"/>
    </location>
</feature>
<dbReference type="InterPro" id="IPR003961">
    <property type="entry name" value="FN3_dom"/>
</dbReference>
<evidence type="ECO:0000313" key="13">
    <source>
        <dbReference type="EMBL" id="CAB3235133.1"/>
    </source>
</evidence>
<dbReference type="PANTHER" id="PTHR44170:SF55">
    <property type="entry name" value="OBSCURIN ISOFORM X2"/>
    <property type="match status" value="1"/>
</dbReference>
<evidence type="ECO:0000256" key="4">
    <source>
        <dbReference type="ARBA" id="ARBA00023157"/>
    </source>
</evidence>
<feature type="domain" description="Ig-like" evidence="11">
    <location>
        <begin position="95"/>
        <end position="186"/>
    </location>
</feature>
<dbReference type="CDD" id="cd00063">
    <property type="entry name" value="FN3"/>
    <property type="match status" value="3"/>
</dbReference>
<reference evidence="13 14" key="1">
    <citation type="submission" date="2020-04" db="EMBL/GenBank/DDBJ databases">
        <authorList>
            <person name="Wallbank WR R."/>
            <person name="Pardo Diaz C."/>
            <person name="Kozak K."/>
            <person name="Martin S."/>
            <person name="Jiggins C."/>
            <person name="Moest M."/>
            <person name="Warren A I."/>
            <person name="Byers J.R.P. K."/>
            <person name="Montejo-Kovacevich G."/>
            <person name="Yen C E."/>
        </authorList>
    </citation>
    <scope>NUCLEOTIDE SEQUENCE [LARGE SCALE GENOMIC DNA]</scope>
</reference>
<comment type="caution">
    <text evidence="13">The sequence shown here is derived from an EMBL/GenBank/DDBJ whole genome shotgun (WGS) entry which is preliminary data.</text>
</comment>
<dbReference type="GO" id="GO:0005576">
    <property type="term" value="C:extracellular region"/>
    <property type="evidence" value="ECO:0007669"/>
    <property type="project" value="UniProtKB-SubCell"/>
</dbReference>
<dbReference type="GO" id="GO:0098609">
    <property type="term" value="P:cell-cell adhesion"/>
    <property type="evidence" value="ECO:0007669"/>
    <property type="project" value="TreeGrafter"/>
</dbReference>
<comment type="subcellular location">
    <subcellularLocation>
        <location evidence="1">Secreted</location>
    </subcellularLocation>
</comment>
<dbReference type="InterPro" id="IPR036116">
    <property type="entry name" value="FN3_sf"/>
</dbReference>
<dbReference type="Pfam" id="PF13927">
    <property type="entry name" value="Ig_3"/>
    <property type="match status" value="1"/>
</dbReference>
<accession>A0A8S0ZTX5</accession>
<dbReference type="SMART" id="SM00060">
    <property type="entry name" value="FN3"/>
    <property type="match status" value="3"/>
</dbReference>
<keyword evidence="6" id="KW-0393">Immunoglobulin domain</keyword>
<evidence type="ECO:0000259" key="11">
    <source>
        <dbReference type="PROSITE" id="PS50835"/>
    </source>
</evidence>
<dbReference type="SUPFAM" id="SSF48726">
    <property type="entry name" value="Immunoglobulin"/>
    <property type="match status" value="3"/>
</dbReference>
<evidence type="ECO:0000313" key="14">
    <source>
        <dbReference type="Proteomes" id="UP000494106"/>
    </source>
</evidence>
<sequence length="1042" mass="116161">MYKDVPITWWSSPRASLSCVVPDADRIVARRPPPPLNTDDKPRPRQPYLWRKGNEDLKRVLSNGALEVLRKKDGSSEGDYQCAVRHTAGLVLGFPLRLKFAYLDKQFSAHPENTTAWIGQPYVLSCDINSGPAATVSWQKDGDALPNNNRYHVLKNQLLILDVQKEDAGLYRCKATNSYANRTRISHGGRLQVEYYSGFDHVEPSMLPIKQDSIITAKKRDTVILACPVTGFPKPTLIWQFTPPGERTGELEYVGEVLTLQILDMYEEGVYSCHVEGHTNLFKTFNVSISTPVNITAPPLSKHAFQASTVRFNCTAIGNPAPNVTWYKNGKPLVLAGRIAMRPSADDVKRIELLIRSVTSEDAGIYQCFAHNDHSIASGWAVLNVTGSTVSSPRGVKCWPLGAQRVLVSWPKINNTVAYTVEYTKPGGSSLNTQPKNLTEATINLEEELKPYIFQVRAYIRMQPSNITVASDMSEGVTCQGQGVPIKFSRSNDSVYVSWRQFAWQKPGVKQWILQYKEEGDLEEHNVTLGPKVTNYTISTKFPSLLQVRLLGTKQLPWLQQNLTLVPWRSTANAGHIPEPGEVTCKINKVEVTDLSPMKFVVHWSYDEAEMAESYVYTVCNKKLDDEKEECFETRETWASVENLTPATEYSVRVKAQDPSRPYLVTEFTQPIHVSTPPDGPNRIKDLTYKVINSSTLRVSWNSVPDKYTVYYKDKLELPIVAWPSVDTVGNTVLINNVNTSKELFVIVSGYDPVGYSAVLHIPKHVPGARELNYTFTSTGLRVTWQKAGARVVRYSQNLTQPLDQWSSVNVNGDLVDITGIDPTLPTHVVVTVPGQAASQVLTVPARPPDNASVYLSVGIGCTVLVLCVLAAAVICIWHRRKRARPAGRSRRRSVSASDGHEEEMAEMRNVGSQLANGGSSKDAGEPLLNGHVHITENPNPTKTPNGRMRKGHRYEPTFDMSRYEDPDTTLETVLDDTASTAFNLLDTSRRPEYDLSRSSQNLSANNSFNKLPDDNMNSELTRSTDFQLDNSQILPTLQPNG</sequence>
<evidence type="ECO:0000256" key="9">
    <source>
        <dbReference type="SAM" id="MobiDB-lite"/>
    </source>
</evidence>
<keyword evidence="10" id="KW-1133">Transmembrane helix</keyword>
<keyword evidence="10" id="KW-0812">Transmembrane</keyword>
<evidence type="ECO:0000256" key="5">
    <source>
        <dbReference type="ARBA" id="ARBA00023180"/>
    </source>
</evidence>
<dbReference type="SMART" id="SM00409">
    <property type="entry name" value="IG"/>
    <property type="match status" value="3"/>
</dbReference>
<keyword evidence="4" id="KW-1015">Disulfide bond</keyword>
<organism evidence="13 14">
    <name type="scientific">Arctia plantaginis</name>
    <name type="common">Wood tiger moth</name>
    <name type="synonym">Phalaena plantaginis</name>
    <dbReference type="NCBI Taxonomy" id="874455"/>
    <lineage>
        <taxon>Eukaryota</taxon>
        <taxon>Metazoa</taxon>
        <taxon>Ecdysozoa</taxon>
        <taxon>Arthropoda</taxon>
        <taxon>Hexapoda</taxon>
        <taxon>Insecta</taxon>
        <taxon>Pterygota</taxon>
        <taxon>Neoptera</taxon>
        <taxon>Endopterygota</taxon>
        <taxon>Lepidoptera</taxon>
        <taxon>Glossata</taxon>
        <taxon>Ditrysia</taxon>
        <taxon>Noctuoidea</taxon>
        <taxon>Erebidae</taxon>
        <taxon>Arctiinae</taxon>
        <taxon>Arctia</taxon>
    </lineage>
</organism>
<feature type="transmembrane region" description="Helical" evidence="10">
    <location>
        <begin position="854"/>
        <end position="878"/>
    </location>
</feature>
<keyword evidence="10" id="KW-0472">Membrane</keyword>
<proteinExistence type="inferred from homology"/>
<dbReference type="InterPro" id="IPR007110">
    <property type="entry name" value="Ig-like_dom"/>
</dbReference>
<protein>
    <recommendedName>
        <fullName evidence="8">Hemolin</fullName>
    </recommendedName>
</protein>
<keyword evidence="2" id="KW-0964">Secreted</keyword>